<dbReference type="Gene3D" id="1.25.40.20">
    <property type="entry name" value="Ankyrin repeat-containing domain"/>
    <property type="match status" value="1"/>
</dbReference>
<dbReference type="GO" id="GO:0085020">
    <property type="term" value="P:protein K6-linked ubiquitination"/>
    <property type="evidence" value="ECO:0007669"/>
    <property type="project" value="TreeGrafter"/>
</dbReference>
<dbReference type="InterPro" id="IPR017907">
    <property type="entry name" value="Znf_RING_CS"/>
</dbReference>
<dbReference type="InterPro" id="IPR036420">
    <property type="entry name" value="BRCT_dom_sf"/>
</dbReference>
<gene>
    <name evidence="8" type="ORF">GSTENG00030481001</name>
</gene>
<reference evidence="8" key="2">
    <citation type="submission" date="2004-02" db="EMBL/GenBank/DDBJ databases">
        <authorList>
            <consortium name="Genoscope"/>
            <consortium name="Whitehead Institute Centre for Genome Research"/>
        </authorList>
    </citation>
    <scope>NUCLEOTIDE SEQUENCE</scope>
</reference>
<dbReference type="EMBL" id="CAAE01015004">
    <property type="protein sequence ID" value="CAG09256.1"/>
    <property type="molecule type" value="Genomic_DNA"/>
</dbReference>
<dbReference type="CDD" id="cd17734">
    <property type="entry name" value="BRCT_Bard1_rpt1"/>
    <property type="match status" value="1"/>
</dbReference>
<evidence type="ECO:0000256" key="5">
    <source>
        <dbReference type="ARBA" id="ARBA00023043"/>
    </source>
</evidence>
<dbReference type="SUPFAM" id="SSF57850">
    <property type="entry name" value="RING/U-box"/>
    <property type="match status" value="1"/>
</dbReference>
<dbReference type="PROSITE" id="PS00518">
    <property type="entry name" value="ZF_RING_1"/>
    <property type="match status" value="1"/>
</dbReference>
<dbReference type="InterPro" id="IPR013083">
    <property type="entry name" value="Znf_RING/FYVE/PHD"/>
</dbReference>
<dbReference type="PRINTS" id="PR01415">
    <property type="entry name" value="ANKYRIN"/>
</dbReference>
<dbReference type="SMART" id="SM00292">
    <property type="entry name" value="BRCT"/>
    <property type="match status" value="1"/>
</dbReference>
<dbReference type="GO" id="GO:0004842">
    <property type="term" value="F:ubiquitin-protein transferase activity"/>
    <property type="evidence" value="ECO:0007669"/>
    <property type="project" value="TreeGrafter"/>
</dbReference>
<dbReference type="GO" id="GO:0070531">
    <property type="term" value="C:BRCA1-A complex"/>
    <property type="evidence" value="ECO:0007669"/>
    <property type="project" value="TreeGrafter"/>
</dbReference>
<dbReference type="SUPFAM" id="SSF52113">
    <property type="entry name" value="BRCT domain"/>
    <property type="match status" value="2"/>
</dbReference>
<dbReference type="InterPro" id="IPR039503">
    <property type="entry name" value="BARD1_Znf-RING"/>
</dbReference>
<comment type="caution">
    <text evidence="8">The sequence shown here is derived from an EMBL/GenBank/DDBJ whole genome shotgun (WGS) entry which is preliminary data.</text>
</comment>
<evidence type="ECO:0000313" key="8">
    <source>
        <dbReference type="EMBL" id="CAG09256.1"/>
    </source>
</evidence>
<keyword evidence="4" id="KW-0862">Zinc</keyword>
<keyword evidence="2" id="KW-0677">Repeat</keyword>
<keyword evidence="1" id="KW-0479">Metal-binding</keyword>
<dbReference type="Pfam" id="PF12796">
    <property type="entry name" value="Ank_2"/>
    <property type="match status" value="1"/>
</dbReference>
<evidence type="ECO:0000256" key="6">
    <source>
        <dbReference type="PROSITE-ProRule" id="PRU00023"/>
    </source>
</evidence>
<dbReference type="PANTHER" id="PTHR24171">
    <property type="entry name" value="ANKYRIN REPEAT DOMAIN-CONTAINING PROTEIN 39-RELATED"/>
    <property type="match status" value="1"/>
</dbReference>
<evidence type="ECO:0000256" key="2">
    <source>
        <dbReference type="ARBA" id="ARBA00022737"/>
    </source>
</evidence>
<feature type="non-terminal residue" evidence="8">
    <location>
        <position position="1"/>
    </location>
</feature>
<dbReference type="KEGG" id="tng:GSTEN00030481G001"/>
<evidence type="ECO:0000256" key="4">
    <source>
        <dbReference type="ARBA" id="ARBA00022833"/>
    </source>
</evidence>
<evidence type="ECO:0000256" key="1">
    <source>
        <dbReference type="ARBA" id="ARBA00022723"/>
    </source>
</evidence>
<dbReference type="PROSITE" id="PS50088">
    <property type="entry name" value="ANK_REPEAT"/>
    <property type="match status" value="2"/>
</dbReference>
<organism evidence="8">
    <name type="scientific">Tetraodon nigroviridis</name>
    <name type="common">Spotted green pufferfish</name>
    <name type="synonym">Chelonodon nigroviridis</name>
    <dbReference type="NCBI Taxonomy" id="99883"/>
    <lineage>
        <taxon>Eukaryota</taxon>
        <taxon>Metazoa</taxon>
        <taxon>Chordata</taxon>
        <taxon>Craniata</taxon>
        <taxon>Vertebrata</taxon>
        <taxon>Euteleostomi</taxon>
        <taxon>Actinopterygii</taxon>
        <taxon>Neopterygii</taxon>
        <taxon>Teleostei</taxon>
        <taxon>Neoteleostei</taxon>
        <taxon>Acanthomorphata</taxon>
        <taxon>Eupercaria</taxon>
        <taxon>Tetraodontiformes</taxon>
        <taxon>Tetradontoidea</taxon>
        <taxon>Tetraodontidae</taxon>
        <taxon>Tetraodon</taxon>
    </lineage>
</organism>
<dbReference type="Gene3D" id="3.40.50.10190">
    <property type="entry name" value="BRCT domain"/>
    <property type="match status" value="2"/>
</dbReference>
<dbReference type="GO" id="GO:0008270">
    <property type="term" value="F:zinc ion binding"/>
    <property type="evidence" value="ECO:0007669"/>
    <property type="project" value="UniProtKB-KW"/>
</dbReference>
<dbReference type="InterPro" id="IPR001357">
    <property type="entry name" value="BRCT_dom"/>
</dbReference>
<evidence type="ECO:0000256" key="3">
    <source>
        <dbReference type="ARBA" id="ARBA00022771"/>
    </source>
</evidence>
<accession>Q4RQS6</accession>
<dbReference type="Pfam" id="PF14835">
    <property type="entry name" value="zf-RING_6"/>
    <property type="match status" value="1"/>
</dbReference>
<keyword evidence="3" id="KW-0863">Zinc-finger</keyword>
<dbReference type="PROSITE" id="PS50297">
    <property type="entry name" value="ANK_REP_REGION"/>
    <property type="match status" value="2"/>
</dbReference>
<dbReference type="Pfam" id="PF16589">
    <property type="entry name" value="BRCT_2"/>
    <property type="match status" value="1"/>
</dbReference>
<dbReference type="PANTHER" id="PTHR24171:SF8">
    <property type="entry name" value="BRCA1-ASSOCIATED RING DOMAIN PROTEIN 1"/>
    <property type="match status" value="1"/>
</dbReference>
<sequence length="477" mass="52132">WKNTKEAVANFRRLLLCSKCSKLMKEPVCLGMCEHVLCRSCAGPRAGDGCVVCHSPAWVKDIQINRQLSSITEIFTNLESLLKPAEQPDHSLDNTKAEIECSVLKQKKSFKIWFSPRSRKGDVEAVKELLDQGADPNLKDNAGWTPLHEACNLGHLAVVEVLVSRGALLNTPGYENDSPLHDAVRNGHLAIAKLLLQLGASRNVLNLYGKQPADYAVSLEMREIFQHASDGTATPLSPSANLSVVSGSVRKEELVLLATKLLQPEQQQLVKLGQLLGGRVVDTFSASVSHIVLPEGQMCTTFSTLLGVLAGCWVVKYTFNIISGTFNFFPHLCVLAGVQACLQAERWMPEAEHEAGEGPQRSRVNRCSLLPPLFDGCFFFLLGSFKSPSKDELARLLKEGGGQLLSRQPKPDSDVTQTVSAAAYHAPAGSDQALCTQYIIFDPQGRHRPAVVRRGKVWSAPSTWIIDCIAAFCLLPV</sequence>
<keyword evidence="5 6" id="KW-0040">ANK repeat</keyword>
<dbReference type="OrthoDB" id="2384350at2759"/>
<dbReference type="SMART" id="SM00248">
    <property type="entry name" value="ANK"/>
    <property type="match status" value="3"/>
</dbReference>
<dbReference type="AlphaFoldDB" id="Q4RQS6"/>
<feature type="non-terminal residue" evidence="8">
    <location>
        <position position="477"/>
    </location>
</feature>
<reference evidence="8" key="1">
    <citation type="journal article" date="2004" name="Nature">
        <title>Genome duplication in the teleost fish Tetraodon nigroviridis reveals the early vertebrate proto-karyotype.</title>
        <authorList>
            <person name="Jaillon O."/>
            <person name="Aury J.-M."/>
            <person name="Brunet F."/>
            <person name="Petit J.-L."/>
            <person name="Stange-Thomann N."/>
            <person name="Mauceli E."/>
            <person name="Bouneau L."/>
            <person name="Fischer C."/>
            <person name="Ozouf-Costaz C."/>
            <person name="Bernot A."/>
            <person name="Nicaud S."/>
            <person name="Jaffe D."/>
            <person name="Fisher S."/>
            <person name="Lutfalla G."/>
            <person name="Dossat C."/>
            <person name="Segurens B."/>
            <person name="Dasilva C."/>
            <person name="Salanoubat M."/>
            <person name="Levy M."/>
            <person name="Boudet N."/>
            <person name="Castellano S."/>
            <person name="Anthouard V."/>
            <person name="Jubin C."/>
            <person name="Castelli V."/>
            <person name="Katinka M."/>
            <person name="Vacherie B."/>
            <person name="Biemont C."/>
            <person name="Skalli Z."/>
            <person name="Cattolico L."/>
            <person name="Poulain J."/>
            <person name="De Berardinis V."/>
            <person name="Cruaud C."/>
            <person name="Duprat S."/>
            <person name="Brottier P."/>
            <person name="Coutanceau J.-P."/>
            <person name="Gouzy J."/>
            <person name="Parra G."/>
            <person name="Lardier G."/>
            <person name="Chapple C."/>
            <person name="McKernan K.J."/>
            <person name="McEwan P."/>
            <person name="Bosak S."/>
            <person name="Kellis M."/>
            <person name="Volff J.-N."/>
            <person name="Guigo R."/>
            <person name="Zody M.C."/>
            <person name="Mesirov J."/>
            <person name="Lindblad-Toh K."/>
            <person name="Birren B."/>
            <person name="Nusbaum C."/>
            <person name="Kahn D."/>
            <person name="Robinson-Rechavi M."/>
            <person name="Laudet V."/>
            <person name="Schachter V."/>
            <person name="Quetier F."/>
            <person name="Saurin W."/>
            <person name="Scarpelli C."/>
            <person name="Wincker P."/>
            <person name="Lander E.S."/>
            <person name="Weissenbach J."/>
            <person name="Roest Crollius H."/>
        </authorList>
    </citation>
    <scope>NUCLEOTIDE SEQUENCE [LARGE SCALE GENOMIC DNA]</scope>
</reference>
<dbReference type="InterPro" id="IPR036770">
    <property type="entry name" value="Ankyrin_rpt-contain_sf"/>
</dbReference>
<feature type="repeat" description="ANK" evidence="6">
    <location>
        <begin position="142"/>
        <end position="174"/>
    </location>
</feature>
<dbReference type="InterPro" id="IPR002110">
    <property type="entry name" value="Ankyrin_rpt"/>
</dbReference>
<proteinExistence type="predicted"/>
<feature type="domain" description="BRCT" evidence="7">
    <location>
        <begin position="369"/>
        <end position="477"/>
    </location>
</feature>
<name>Q4RQS6_TETNG</name>
<dbReference type="CDD" id="cd17720">
    <property type="entry name" value="BRCT_Bard1_rpt2"/>
    <property type="match status" value="1"/>
</dbReference>
<dbReference type="Gene3D" id="3.30.40.10">
    <property type="entry name" value="Zinc/RING finger domain, C3HC4 (zinc finger)"/>
    <property type="match status" value="1"/>
</dbReference>
<feature type="repeat" description="ANK" evidence="6">
    <location>
        <begin position="175"/>
        <end position="207"/>
    </location>
</feature>
<protein>
    <submittedName>
        <fullName evidence="8">(spotted green pufferfish) hypothetical protein</fullName>
    </submittedName>
</protein>
<dbReference type="PROSITE" id="PS50172">
    <property type="entry name" value="BRCT"/>
    <property type="match status" value="1"/>
</dbReference>
<evidence type="ECO:0000259" key="7">
    <source>
        <dbReference type="PROSITE" id="PS50172"/>
    </source>
</evidence>
<dbReference type="SUPFAM" id="SSF48403">
    <property type="entry name" value="Ankyrin repeat"/>
    <property type="match status" value="1"/>
</dbReference>
<dbReference type="GO" id="GO:0031436">
    <property type="term" value="C:BRCA1-BARD1 complex"/>
    <property type="evidence" value="ECO:0007669"/>
    <property type="project" value="TreeGrafter"/>
</dbReference>